<protein>
    <submittedName>
        <fullName evidence="1">Uncharacterized protein</fullName>
    </submittedName>
</protein>
<name>A0A6L9TTT5_RHILE</name>
<sequence>MTFLSPFNVRSPVFLMELFQAGHEIKYFGLRRVATGVIFLGCLDNEVDDVGETAAATAAFLHSVVDFRRHDKLPTVFIEKVGDNLPDFFIGYIIAAADEHVFIPNMTLTIVFSAKEDGGCQEKIRVPQHQTTVSGEAFMHIVRDYAAVSG</sequence>
<evidence type="ECO:0000313" key="2">
    <source>
        <dbReference type="Proteomes" id="UP000471705"/>
    </source>
</evidence>
<dbReference type="Proteomes" id="UP000471705">
    <property type="component" value="Unassembled WGS sequence"/>
</dbReference>
<gene>
    <name evidence="1" type="ORF">GR257_28930</name>
</gene>
<accession>A0A6L9TTT5</accession>
<dbReference type="AlphaFoldDB" id="A0A6L9TTT5"/>
<dbReference type="EMBL" id="WUFV01000023">
    <property type="protein sequence ID" value="NEK18815.1"/>
    <property type="molecule type" value="Genomic_DNA"/>
</dbReference>
<reference evidence="1 2" key="1">
    <citation type="submission" date="2019-12" db="EMBL/GenBank/DDBJ databases">
        <title>Rhizobium genotypes associated with high levels of biological nitrogen fixation by grain legumes in a temperate-maritime cropping system.</title>
        <authorList>
            <person name="Maluk M."/>
            <person name="Francesc Ferrando Molina F."/>
            <person name="Lopez Del Egido L."/>
            <person name="Lafos M."/>
            <person name="Langarica-Fuentes A."/>
            <person name="Gebre Yohannes G."/>
            <person name="Young M.W."/>
            <person name="Martin P."/>
            <person name="Gantlett R."/>
            <person name="Kenicer G."/>
            <person name="Hawes C."/>
            <person name="Begg G.S."/>
            <person name="Quilliam R.S."/>
            <person name="Squire G.R."/>
            <person name="Poole P.S."/>
            <person name="Young P.W."/>
            <person name="Iannetta P.M."/>
            <person name="James E.K."/>
        </authorList>
    </citation>
    <scope>NUCLEOTIDE SEQUENCE [LARGE SCALE GENOMIC DNA]</scope>
    <source>
        <strain evidence="1 2">JHI54</strain>
    </source>
</reference>
<comment type="caution">
    <text evidence="1">The sequence shown here is derived from an EMBL/GenBank/DDBJ whole genome shotgun (WGS) entry which is preliminary data.</text>
</comment>
<evidence type="ECO:0000313" key="1">
    <source>
        <dbReference type="EMBL" id="NEK18815.1"/>
    </source>
</evidence>
<organism evidence="1 2">
    <name type="scientific">Rhizobium leguminosarum</name>
    <dbReference type="NCBI Taxonomy" id="384"/>
    <lineage>
        <taxon>Bacteria</taxon>
        <taxon>Pseudomonadati</taxon>
        <taxon>Pseudomonadota</taxon>
        <taxon>Alphaproteobacteria</taxon>
        <taxon>Hyphomicrobiales</taxon>
        <taxon>Rhizobiaceae</taxon>
        <taxon>Rhizobium/Agrobacterium group</taxon>
        <taxon>Rhizobium</taxon>
    </lineage>
</organism>
<proteinExistence type="predicted"/>